<dbReference type="InterPro" id="IPR055438">
    <property type="entry name" value="AstE_AspA_cat"/>
</dbReference>
<evidence type="ECO:0000256" key="1">
    <source>
        <dbReference type="ARBA" id="ARBA00001947"/>
    </source>
</evidence>
<dbReference type="RefSeq" id="WP_413781491.1">
    <property type="nucleotide sequence ID" value="NZ_JAUOZS010000001.1"/>
</dbReference>
<dbReference type="Proteomes" id="UP001254848">
    <property type="component" value="Unassembled WGS sequence"/>
</dbReference>
<dbReference type="Pfam" id="PF24827">
    <property type="entry name" value="AstE_AspA_cat"/>
    <property type="match status" value="1"/>
</dbReference>
<dbReference type="PANTHER" id="PTHR37326:SF1">
    <property type="entry name" value="BLL3975 PROTEIN"/>
    <property type="match status" value="1"/>
</dbReference>
<keyword evidence="2" id="KW-0479">Metal-binding</keyword>
<comment type="caution">
    <text evidence="7">The sequence shown here is derived from an EMBL/GenBank/DDBJ whole genome shotgun (WGS) entry which is preliminary data.</text>
</comment>
<dbReference type="Gene3D" id="3.40.630.10">
    <property type="entry name" value="Zn peptidases"/>
    <property type="match status" value="1"/>
</dbReference>
<evidence type="ECO:0000313" key="7">
    <source>
        <dbReference type="EMBL" id="MDT8903029.1"/>
    </source>
</evidence>
<protein>
    <submittedName>
        <fullName evidence="7">Succinylglutamate desuccinylase/aspartoacylase family protein</fullName>
    </submittedName>
</protein>
<feature type="signal peptide" evidence="5">
    <location>
        <begin position="1"/>
        <end position="20"/>
    </location>
</feature>
<evidence type="ECO:0000256" key="5">
    <source>
        <dbReference type="SAM" id="SignalP"/>
    </source>
</evidence>
<accession>A0ABU3P1W9</accession>
<evidence type="ECO:0000256" key="2">
    <source>
        <dbReference type="ARBA" id="ARBA00022723"/>
    </source>
</evidence>
<gene>
    <name evidence="7" type="ORF">Q4T40_17470</name>
</gene>
<evidence type="ECO:0000256" key="3">
    <source>
        <dbReference type="ARBA" id="ARBA00022801"/>
    </source>
</evidence>
<keyword evidence="8" id="KW-1185">Reference proteome</keyword>
<proteinExistence type="predicted"/>
<comment type="cofactor">
    <cofactor evidence="1">
        <name>Zn(2+)</name>
        <dbReference type="ChEBI" id="CHEBI:29105"/>
    </cofactor>
</comment>
<name>A0ABU3P1W9_9FIRM</name>
<feature type="chain" id="PRO_5046707750" evidence="5">
    <location>
        <begin position="21"/>
        <end position="243"/>
    </location>
</feature>
<evidence type="ECO:0000259" key="6">
    <source>
        <dbReference type="Pfam" id="PF24827"/>
    </source>
</evidence>
<sequence>MRIPLIVLLLLVFLTSAAAAAQEQFLLLPGTPYATEVYVSRGAAPGPAALVMGGVHGNEPAGSLAAEQVCRFAVSRGTLIVIPRVNKLALSAGIRTLPEIGDINRAYPGRADGTPAERIAAAVEALAAKYRVSLLIDLHEARTFHRLDHTSLGQMLLFAANDRSAEMALTAIDDINGLITEPVKKFAFGAHPIPGSAAYHAGAVLGLAAFTVETSGRQPLEERAAQHVAIVRSLLRQEGVDAE</sequence>
<keyword evidence="4" id="KW-0862">Zinc</keyword>
<organism evidence="7 8">
    <name type="scientific">Anaeroselena agilis</name>
    <dbReference type="NCBI Taxonomy" id="3063788"/>
    <lineage>
        <taxon>Bacteria</taxon>
        <taxon>Bacillati</taxon>
        <taxon>Bacillota</taxon>
        <taxon>Negativicutes</taxon>
        <taxon>Acetonemataceae</taxon>
        <taxon>Anaeroselena</taxon>
    </lineage>
</organism>
<dbReference type="SUPFAM" id="SSF53187">
    <property type="entry name" value="Zn-dependent exopeptidases"/>
    <property type="match status" value="1"/>
</dbReference>
<dbReference type="EMBL" id="JAUOZS010000001">
    <property type="protein sequence ID" value="MDT8903029.1"/>
    <property type="molecule type" value="Genomic_DNA"/>
</dbReference>
<keyword evidence="5" id="KW-0732">Signal</keyword>
<reference evidence="7 8" key="1">
    <citation type="submission" date="2023-07" db="EMBL/GenBank/DDBJ databases">
        <title>The novel representative of Negativicutes class, Anaeroselena agilis gen. nov. sp. nov.</title>
        <authorList>
            <person name="Prokofeva M.I."/>
            <person name="Elcheninov A.G."/>
            <person name="Klyukina A."/>
            <person name="Kublanov I.V."/>
            <person name="Frolov E.N."/>
            <person name="Podosokorskaya O.A."/>
        </authorList>
    </citation>
    <scope>NUCLEOTIDE SEQUENCE [LARGE SCALE GENOMIC DNA]</scope>
    <source>
        <strain evidence="7 8">4137-cl</strain>
    </source>
</reference>
<dbReference type="InterPro" id="IPR053138">
    <property type="entry name" value="N-alpha-Ac-DABA_deacetylase"/>
</dbReference>
<evidence type="ECO:0000256" key="4">
    <source>
        <dbReference type="ARBA" id="ARBA00022833"/>
    </source>
</evidence>
<dbReference type="PANTHER" id="PTHR37326">
    <property type="entry name" value="BLL3975 PROTEIN"/>
    <property type="match status" value="1"/>
</dbReference>
<keyword evidence="3" id="KW-0378">Hydrolase</keyword>
<feature type="domain" description="Succinylglutamate desuccinylase/Aspartoacylase catalytic" evidence="6">
    <location>
        <begin position="45"/>
        <end position="144"/>
    </location>
</feature>
<evidence type="ECO:0000313" key="8">
    <source>
        <dbReference type="Proteomes" id="UP001254848"/>
    </source>
</evidence>